<keyword evidence="6 7" id="KW-0472">Membrane</keyword>
<feature type="domain" description="Bacterial sugar transferase" evidence="8">
    <location>
        <begin position="263"/>
        <end position="444"/>
    </location>
</feature>
<dbReference type="Proteomes" id="UP000004793">
    <property type="component" value="Chromosome"/>
</dbReference>
<dbReference type="EMBL" id="AP012051">
    <property type="protein sequence ID" value="BAL81655.1"/>
    <property type="molecule type" value="Genomic_DNA"/>
</dbReference>
<accession>A0A7U6GFY0</accession>
<feature type="transmembrane region" description="Helical" evidence="7">
    <location>
        <begin position="86"/>
        <end position="109"/>
    </location>
</feature>
<dbReference type="NCBIfam" id="TIGR03025">
    <property type="entry name" value="EPS_sugtrans"/>
    <property type="match status" value="1"/>
</dbReference>
<evidence type="ECO:0000256" key="1">
    <source>
        <dbReference type="ARBA" id="ARBA00004141"/>
    </source>
</evidence>
<dbReference type="RefSeq" id="WP_014454050.1">
    <property type="nucleotide sequence ID" value="NC_017096.1"/>
</dbReference>
<evidence type="ECO:0000256" key="7">
    <source>
        <dbReference type="SAM" id="Phobius"/>
    </source>
</evidence>
<evidence type="ECO:0000256" key="3">
    <source>
        <dbReference type="ARBA" id="ARBA00022679"/>
    </source>
</evidence>
<name>A0A7U6GFY0_CALEA</name>
<evidence type="ECO:0000259" key="8">
    <source>
        <dbReference type="Pfam" id="PF02397"/>
    </source>
</evidence>
<evidence type="ECO:0000256" key="6">
    <source>
        <dbReference type="ARBA" id="ARBA00023136"/>
    </source>
</evidence>
<keyword evidence="3" id="KW-0808">Transferase</keyword>
<dbReference type="InterPro" id="IPR017475">
    <property type="entry name" value="EPS_sugar_tfrase"/>
</dbReference>
<evidence type="ECO:0000256" key="5">
    <source>
        <dbReference type="ARBA" id="ARBA00022989"/>
    </source>
</evidence>
<organism evidence="9 10">
    <name type="scientific">Caldisericum exile (strain DSM 21853 / NBRC 104410 / AZM16c01)</name>
    <dbReference type="NCBI Taxonomy" id="511051"/>
    <lineage>
        <taxon>Bacteria</taxon>
        <taxon>Pseudomonadati</taxon>
        <taxon>Caldisericota/Cryosericota group</taxon>
        <taxon>Caldisericota</taxon>
        <taxon>Caldisericia</taxon>
        <taxon>Caldisericales</taxon>
        <taxon>Caldisericaceae</taxon>
        <taxon>Caldisericum</taxon>
    </lineage>
</organism>
<dbReference type="GO" id="GO:0016780">
    <property type="term" value="F:phosphotransferase activity, for other substituted phosphate groups"/>
    <property type="evidence" value="ECO:0007669"/>
    <property type="project" value="TreeGrafter"/>
</dbReference>
<feature type="transmembrane region" description="Helical" evidence="7">
    <location>
        <begin position="115"/>
        <end position="134"/>
    </location>
</feature>
<feature type="transmembrane region" description="Helical" evidence="7">
    <location>
        <begin position="12"/>
        <end position="36"/>
    </location>
</feature>
<evidence type="ECO:0000256" key="2">
    <source>
        <dbReference type="ARBA" id="ARBA00006464"/>
    </source>
</evidence>
<dbReference type="OrthoDB" id="9795351at2"/>
<sequence length="450" mass="52114">MKNNKDSIRLNYVLLKGVQFLSDMLVVCFSYFLSIYLRLIAGKPLSHDNIASIKLVLPYILLLYAIFYFIYKLYDIESLDSYETFLGIFFSTILIFLLTLALSFFLRAFAVPRTIIIGSFFLQLIFLLLSHYLISLIYDKVIPPQDIAVITKSVDQENKVLEYLGRLRRGKVNLSLLTVDTLDFKEKIEKVLDSYDLFVVDDSFTLFEKDEIVKFLAYLDKPFYIVPGLYGLLLLNPNLHFINDLTLFEVYVVNFSPIERIIKRLIDIVFSIVTLVIFSPVIFIVSIAIVLDSGLPIFYLQERVGERGKIFKTIKFRTMIKDAEKHTGAVLSSENDPRITRVGRFLRKTGLDEVPQFINVLKGEMSVVGPRPERPELIEKIKKDVPYFDLRLLMKPGITGFAQLYGKYDTSFEDKLKMDLAYAKSRHIILTDIYIIFNTIKLFLSPHKRK</sequence>
<dbReference type="PANTHER" id="PTHR30576:SF0">
    <property type="entry name" value="UNDECAPRENYL-PHOSPHATE N-ACETYLGALACTOSAMINYL 1-PHOSPHATE TRANSFERASE-RELATED"/>
    <property type="match status" value="1"/>
</dbReference>
<dbReference type="AlphaFoldDB" id="A0A7U6GFY0"/>
<feature type="transmembrane region" description="Helical" evidence="7">
    <location>
        <begin position="56"/>
        <end position="74"/>
    </location>
</feature>
<protein>
    <submittedName>
        <fullName evidence="9">Glycosyltransferase</fullName>
    </submittedName>
</protein>
<comment type="similarity">
    <text evidence="2">Belongs to the bacterial sugar transferase family.</text>
</comment>
<comment type="subcellular location">
    <subcellularLocation>
        <location evidence="1">Membrane</location>
        <topology evidence="1">Multi-pass membrane protein</topology>
    </subcellularLocation>
</comment>
<proteinExistence type="inferred from homology"/>
<keyword evidence="10" id="KW-1185">Reference proteome</keyword>
<feature type="transmembrane region" description="Helical" evidence="7">
    <location>
        <begin position="268"/>
        <end position="291"/>
    </location>
</feature>
<dbReference type="PANTHER" id="PTHR30576">
    <property type="entry name" value="COLANIC BIOSYNTHESIS UDP-GLUCOSE LIPID CARRIER TRANSFERASE"/>
    <property type="match status" value="1"/>
</dbReference>
<reference evidence="9 10" key="1">
    <citation type="submission" date="2011-01" db="EMBL/GenBank/DDBJ databases">
        <title>Whole genome sequence of Caldisericum exile AZM16c01.</title>
        <authorList>
            <person name="Narita-Yamada S."/>
            <person name="Kawakoshi A."/>
            <person name="Nakamura S."/>
            <person name="Sasagawa M."/>
            <person name="Fukada J."/>
            <person name="Sekine M."/>
            <person name="Kato Y."/>
            <person name="Fukai R."/>
            <person name="Sasaki K."/>
            <person name="Hanamaki A."/>
            <person name="Narita H."/>
            <person name="Konno Y."/>
            <person name="Mori K."/>
            <person name="Yamazaki S."/>
            <person name="Suzuki K."/>
            <person name="Fujita N."/>
        </authorList>
    </citation>
    <scope>NUCLEOTIDE SEQUENCE [LARGE SCALE GENOMIC DNA]</scope>
    <source>
        <strain evidence="10">DSM 21853 / NBRC 104410 / AZM16c01</strain>
    </source>
</reference>
<evidence type="ECO:0000313" key="10">
    <source>
        <dbReference type="Proteomes" id="UP000004793"/>
    </source>
</evidence>
<gene>
    <name evidence="9" type="ordered locus">CSE_15290</name>
</gene>
<dbReference type="Pfam" id="PF02397">
    <property type="entry name" value="Bac_transf"/>
    <property type="match status" value="1"/>
</dbReference>
<dbReference type="GO" id="GO:0016020">
    <property type="term" value="C:membrane"/>
    <property type="evidence" value="ECO:0007669"/>
    <property type="project" value="UniProtKB-SubCell"/>
</dbReference>
<evidence type="ECO:0000313" key="9">
    <source>
        <dbReference type="EMBL" id="BAL81655.1"/>
    </source>
</evidence>
<keyword evidence="5 7" id="KW-1133">Transmembrane helix</keyword>
<evidence type="ECO:0000256" key="4">
    <source>
        <dbReference type="ARBA" id="ARBA00022692"/>
    </source>
</evidence>
<dbReference type="InterPro" id="IPR003362">
    <property type="entry name" value="Bact_transf"/>
</dbReference>
<dbReference type="KEGG" id="cex:CSE_15290"/>
<keyword evidence="4 7" id="KW-0812">Transmembrane</keyword>